<reference evidence="2" key="1">
    <citation type="journal article" date="2015" name="Nature">
        <title>Complex archaea that bridge the gap between prokaryotes and eukaryotes.</title>
        <authorList>
            <person name="Spang A."/>
            <person name="Saw J.H."/>
            <person name="Jorgensen S.L."/>
            <person name="Zaremba-Niedzwiedzka K."/>
            <person name="Martijn J."/>
            <person name="Lind A.E."/>
            <person name="van Eijk R."/>
            <person name="Schleper C."/>
            <person name="Guy L."/>
            <person name="Ettema T.J."/>
        </authorList>
    </citation>
    <scope>NUCLEOTIDE SEQUENCE</scope>
</reference>
<protein>
    <recommendedName>
        <fullName evidence="1">ABC-type transport auxiliary lipoprotein component domain-containing protein</fullName>
    </recommendedName>
</protein>
<evidence type="ECO:0000313" key="2">
    <source>
        <dbReference type="EMBL" id="KKL47619.1"/>
    </source>
</evidence>
<feature type="domain" description="ABC-type transport auxiliary lipoprotein component" evidence="1">
    <location>
        <begin position="33"/>
        <end position="196"/>
    </location>
</feature>
<dbReference type="EMBL" id="LAZR01033602">
    <property type="protein sequence ID" value="KKL47619.1"/>
    <property type="molecule type" value="Genomic_DNA"/>
</dbReference>
<dbReference type="Gene3D" id="3.40.50.10610">
    <property type="entry name" value="ABC-type transport auxiliary lipoprotein component"/>
    <property type="match status" value="1"/>
</dbReference>
<dbReference type="PROSITE" id="PS51257">
    <property type="entry name" value="PROKAR_LIPOPROTEIN"/>
    <property type="match status" value="1"/>
</dbReference>
<comment type="caution">
    <text evidence="2">The sequence shown here is derived from an EMBL/GenBank/DDBJ whole genome shotgun (WGS) entry which is preliminary data.</text>
</comment>
<dbReference type="Pfam" id="PF03886">
    <property type="entry name" value="ABC_trans_aux"/>
    <property type="match status" value="1"/>
</dbReference>
<sequence>MKGLLLKGIIFLSLTTSLLLAGGCGTSRYAKFYTLSPLEDKNAERNVKTAQHDIGIGIGPIKLPEQLVRPQIVTRASRNELKLSEFNQWAGSLVDDFSNVFAENLSILLNTDRIFIFPWRGPVSVQYRVEVGVSRFDGALGEGAVLNARWMIYGAGSHKMLVMKRSTIKEPMNANTYEAMVAAQSRAVGELSREIAKAIRALSE</sequence>
<proteinExistence type="predicted"/>
<dbReference type="SUPFAM" id="SSF159594">
    <property type="entry name" value="XCC0632-like"/>
    <property type="match status" value="1"/>
</dbReference>
<accession>A0A0F9CEW9</accession>
<dbReference type="AlphaFoldDB" id="A0A0F9CEW9"/>
<name>A0A0F9CEW9_9ZZZZ</name>
<gene>
    <name evidence="2" type="ORF">LCGC14_2333730</name>
</gene>
<organism evidence="2">
    <name type="scientific">marine sediment metagenome</name>
    <dbReference type="NCBI Taxonomy" id="412755"/>
    <lineage>
        <taxon>unclassified sequences</taxon>
        <taxon>metagenomes</taxon>
        <taxon>ecological metagenomes</taxon>
    </lineage>
</organism>
<dbReference type="InterPro" id="IPR005586">
    <property type="entry name" value="ABC_trans_aux"/>
</dbReference>
<evidence type="ECO:0000259" key="1">
    <source>
        <dbReference type="Pfam" id="PF03886"/>
    </source>
</evidence>